<accession>A0A8X6FB07</accession>
<keyword evidence="1" id="KW-0812">Transmembrane</keyword>
<organism evidence="3 4">
    <name type="scientific">Trichonephila clavata</name>
    <name type="common">Joro spider</name>
    <name type="synonym">Nephila clavata</name>
    <dbReference type="NCBI Taxonomy" id="2740835"/>
    <lineage>
        <taxon>Eukaryota</taxon>
        <taxon>Metazoa</taxon>
        <taxon>Ecdysozoa</taxon>
        <taxon>Arthropoda</taxon>
        <taxon>Chelicerata</taxon>
        <taxon>Arachnida</taxon>
        <taxon>Araneae</taxon>
        <taxon>Araneomorphae</taxon>
        <taxon>Entelegynae</taxon>
        <taxon>Araneoidea</taxon>
        <taxon>Nephilidae</taxon>
        <taxon>Trichonephila</taxon>
    </lineage>
</organism>
<evidence type="ECO:0000313" key="3">
    <source>
        <dbReference type="EMBL" id="GFQ74712.1"/>
    </source>
</evidence>
<dbReference type="GO" id="GO:0032259">
    <property type="term" value="P:methylation"/>
    <property type="evidence" value="ECO:0007669"/>
    <property type="project" value="UniProtKB-KW"/>
</dbReference>
<name>A0A8X6FB07_TRICU</name>
<dbReference type="AlphaFoldDB" id="A0A8X6FB07"/>
<dbReference type="Proteomes" id="UP000887116">
    <property type="component" value="Unassembled WGS sequence"/>
</dbReference>
<dbReference type="SUPFAM" id="SSF53335">
    <property type="entry name" value="S-adenosyl-L-methionine-dependent methyltransferases"/>
    <property type="match status" value="1"/>
</dbReference>
<keyword evidence="3" id="KW-0808">Transferase</keyword>
<sequence length="256" mass="29603">MLFALYTLSWFLLCSLWWVGALTIGIPLTLMLLFSRTFRSSFFSWSFVYVIGPLFQPRSMPARKKAFQILKECVANRNKNVPLEILEIGVGEGPNLTLYPENCNLTVLDKNKFFESYYMRNAKKFPHISYQRTVIQPAENMSDIADNSLDVVVSTYLHCSCDDSYAVLKEVQRVLKPGGKYVFLEHVCYPESEFGLSIQRLINPIWFLYFNGCTLDRDTATKIKKSGFSEVICEKYLAPYWFLYLIRHQIVGVATK</sequence>
<gene>
    <name evidence="3" type="primary">METTL7A</name>
    <name evidence="3" type="ORF">TNCT_719261</name>
</gene>
<keyword evidence="4" id="KW-1185">Reference proteome</keyword>
<dbReference type="CDD" id="cd02440">
    <property type="entry name" value="AdoMet_MTases"/>
    <property type="match status" value="1"/>
</dbReference>
<keyword evidence="1" id="KW-1133">Transmembrane helix</keyword>
<reference evidence="3" key="1">
    <citation type="submission" date="2020-07" db="EMBL/GenBank/DDBJ databases">
        <title>Multicomponent nature underlies the extraordinary mechanical properties of spider dragline silk.</title>
        <authorList>
            <person name="Kono N."/>
            <person name="Nakamura H."/>
            <person name="Mori M."/>
            <person name="Yoshida Y."/>
            <person name="Ohtoshi R."/>
            <person name="Malay A.D."/>
            <person name="Moran D.A.P."/>
            <person name="Tomita M."/>
            <person name="Numata K."/>
            <person name="Arakawa K."/>
        </authorList>
    </citation>
    <scope>NUCLEOTIDE SEQUENCE</scope>
</reference>
<feature type="transmembrane region" description="Helical" evidence="1">
    <location>
        <begin position="37"/>
        <end position="55"/>
    </location>
</feature>
<dbReference type="InterPro" id="IPR029063">
    <property type="entry name" value="SAM-dependent_MTases_sf"/>
</dbReference>
<comment type="caution">
    <text evidence="3">The sequence shown here is derived from an EMBL/GenBank/DDBJ whole genome shotgun (WGS) entry which is preliminary data.</text>
</comment>
<dbReference type="PANTHER" id="PTHR45036:SF1">
    <property type="entry name" value="METHYLTRANSFERASE LIKE 7A"/>
    <property type="match status" value="1"/>
</dbReference>
<dbReference type="InterPro" id="IPR013216">
    <property type="entry name" value="Methyltransf_11"/>
</dbReference>
<dbReference type="InterPro" id="IPR052356">
    <property type="entry name" value="Thiol_S-MT"/>
</dbReference>
<keyword evidence="3" id="KW-0489">Methyltransferase</keyword>
<protein>
    <submittedName>
        <fullName evidence="3">Methyltransferase-like protein 7A</fullName>
    </submittedName>
</protein>
<dbReference type="Gene3D" id="3.40.50.150">
    <property type="entry name" value="Vaccinia Virus protein VP39"/>
    <property type="match status" value="1"/>
</dbReference>
<keyword evidence="1" id="KW-0472">Membrane</keyword>
<evidence type="ECO:0000313" key="4">
    <source>
        <dbReference type="Proteomes" id="UP000887116"/>
    </source>
</evidence>
<evidence type="ECO:0000259" key="2">
    <source>
        <dbReference type="Pfam" id="PF08241"/>
    </source>
</evidence>
<dbReference type="PANTHER" id="PTHR45036">
    <property type="entry name" value="METHYLTRANSFERASE LIKE 7B"/>
    <property type="match status" value="1"/>
</dbReference>
<dbReference type="GO" id="GO:0008757">
    <property type="term" value="F:S-adenosylmethionine-dependent methyltransferase activity"/>
    <property type="evidence" value="ECO:0007669"/>
    <property type="project" value="InterPro"/>
</dbReference>
<evidence type="ECO:0000256" key="1">
    <source>
        <dbReference type="SAM" id="Phobius"/>
    </source>
</evidence>
<dbReference type="OrthoDB" id="6423379at2759"/>
<dbReference type="EMBL" id="BMAO01001611">
    <property type="protein sequence ID" value="GFQ74712.1"/>
    <property type="molecule type" value="Genomic_DNA"/>
</dbReference>
<feature type="domain" description="Methyltransferase type 11" evidence="2">
    <location>
        <begin position="86"/>
        <end position="183"/>
    </location>
</feature>
<dbReference type="Pfam" id="PF08241">
    <property type="entry name" value="Methyltransf_11"/>
    <property type="match status" value="1"/>
</dbReference>
<proteinExistence type="predicted"/>